<organism evidence="2 3">
    <name type="scientific">Telluria aromaticivorans</name>
    <dbReference type="NCBI Taxonomy" id="2725995"/>
    <lineage>
        <taxon>Bacteria</taxon>
        <taxon>Pseudomonadati</taxon>
        <taxon>Pseudomonadota</taxon>
        <taxon>Betaproteobacteria</taxon>
        <taxon>Burkholderiales</taxon>
        <taxon>Oxalobacteraceae</taxon>
        <taxon>Telluria group</taxon>
        <taxon>Telluria</taxon>
    </lineage>
</organism>
<dbReference type="InterPro" id="IPR005572">
    <property type="entry name" value="Anti-sigma_E_RseA_N"/>
</dbReference>
<dbReference type="GO" id="GO:0016989">
    <property type="term" value="F:sigma factor antagonist activity"/>
    <property type="evidence" value="ECO:0007669"/>
    <property type="project" value="InterPro"/>
</dbReference>
<dbReference type="InterPro" id="IPR036147">
    <property type="entry name" value="Anti-sigma_E_RseA_N_sf"/>
</dbReference>
<proteinExistence type="predicted"/>
<dbReference type="AlphaFoldDB" id="A0A7Y2JVY6"/>
<dbReference type="Gene3D" id="1.10.10.880">
    <property type="entry name" value="Anti sigma-E protein RseA, N-terminal domain"/>
    <property type="match status" value="1"/>
</dbReference>
<evidence type="ECO:0000259" key="1">
    <source>
        <dbReference type="Pfam" id="PF03872"/>
    </source>
</evidence>
<name>A0A7Y2JVY6_9BURK</name>
<protein>
    <submittedName>
        <fullName evidence="2">Sigma-E factor negative regulatory protein</fullName>
    </submittedName>
</protein>
<dbReference type="EMBL" id="JABAIV010000001">
    <property type="protein sequence ID" value="NNG22027.1"/>
    <property type="molecule type" value="Genomic_DNA"/>
</dbReference>
<gene>
    <name evidence="2" type="ORF">HGB41_03285</name>
</gene>
<dbReference type="Pfam" id="PF03872">
    <property type="entry name" value="RseA_N"/>
    <property type="match status" value="1"/>
</dbReference>
<comment type="caution">
    <text evidence="2">The sequence shown here is derived from an EMBL/GenBank/DDBJ whole genome shotgun (WGS) entry which is preliminary data.</text>
</comment>
<dbReference type="CDD" id="cd16328">
    <property type="entry name" value="RseA_N"/>
    <property type="match status" value="1"/>
</dbReference>
<dbReference type="Proteomes" id="UP000533905">
    <property type="component" value="Unassembled WGS sequence"/>
</dbReference>
<feature type="domain" description="Anti sigma-E protein RseA N-terminal" evidence="1">
    <location>
        <begin position="8"/>
        <end position="85"/>
    </location>
</feature>
<keyword evidence="3" id="KW-1185">Reference proteome</keyword>
<sequence length="131" mass="13843">MDTNKKIRETISSFMDDELSDADAELALAGLRERDGIDAWRLYHEIGDTLRAETDAPALSPGFAARLAERLAAEPVPLRRDPCKPELPTDALAAIAPAVVGNGAANGTVAVVEPKVEIEAPSKASPAAKQL</sequence>
<reference evidence="2 3" key="1">
    <citation type="submission" date="2020-04" db="EMBL/GenBank/DDBJ databases">
        <title>Massilia sp. nov., a cold adapted bacteria isolated from Arctic soil.</title>
        <authorList>
            <person name="Son J."/>
            <person name="Ka J.-O."/>
        </authorList>
    </citation>
    <scope>NUCLEOTIDE SEQUENCE [LARGE SCALE GENOMIC DNA]</scope>
    <source>
        <strain evidence="2 3">ML15P13</strain>
    </source>
</reference>
<evidence type="ECO:0000313" key="2">
    <source>
        <dbReference type="EMBL" id="NNG22027.1"/>
    </source>
</evidence>
<dbReference type="RefSeq" id="WP_171081025.1">
    <property type="nucleotide sequence ID" value="NZ_JABAIV010000001.1"/>
</dbReference>
<dbReference type="SUPFAM" id="SSF89069">
    <property type="entry name" value="N-terminal, cytoplasmic domain of anti-sigmaE factor RseA"/>
    <property type="match status" value="1"/>
</dbReference>
<evidence type="ECO:0000313" key="3">
    <source>
        <dbReference type="Proteomes" id="UP000533905"/>
    </source>
</evidence>
<accession>A0A7Y2JVY6</accession>